<evidence type="ECO:0000313" key="4">
    <source>
        <dbReference type="EMBL" id="SFD51382.1"/>
    </source>
</evidence>
<dbReference type="SFLD" id="SFLDG00179">
    <property type="entry name" value="mandelate_racemase"/>
    <property type="match status" value="1"/>
</dbReference>
<dbReference type="SUPFAM" id="SSF51604">
    <property type="entry name" value="Enolase C-terminal domain-like"/>
    <property type="match status" value="1"/>
</dbReference>
<dbReference type="STRING" id="1045775.SAMN05216378_0271"/>
<dbReference type="PANTHER" id="PTHR48080">
    <property type="entry name" value="D-GALACTONATE DEHYDRATASE-RELATED"/>
    <property type="match status" value="1"/>
</dbReference>
<dbReference type="AlphaFoldDB" id="A0A1I1SYE6"/>
<dbReference type="SFLD" id="SFLDS00001">
    <property type="entry name" value="Enolase"/>
    <property type="match status" value="1"/>
</dbReference>
<dbReference type="EMBL" id="FOMT01000001">
    <property type="protein sequence ID" value="SFD51382.1"/>
    <property type="molecule type" value="Genomic_DNA"/>
</dbReference>
<dbReference type="GO" id="GO:0046872">
    <property type="term" value="F:metal ion binding"/>
    <property type="evidence" value="ECO:0007669"/>
    <property type="project" value="UniProtKB-KW"/>
</dbReference>
<dbReference type="RefSeq" id="WP_217649549.1">
    <property type="nucleotide sequence ID" value="NZ_FOMT01000001.1"/>
</dbReference>
<evidence type="ECO:0000256" key="2">
    <source>
        <dbReference type="ARBA" id="ARBA00023239"/>
    </source>
</evidence>
<dbReference type="InterPro" id="IPR013342">
    <property type="entry name" value="Mandelate_racemase_C"/>
</dbReference>
<dbReference type="Pfam" id="PF02746">
    <property type="entry name" value="MR_MLE_N"/>
    <property type="match status" value="1"/>
</dbReference>
<dbReference type="Pfam" id="PF13378">
    <property type="entry name" value="MR_MLE_C"/>
    <property type="match status" value="1"/>
</dbReference>
<dbReference type="CDD" id="cd03316">
    <property type="entry name" value="MR_like"/>
    <property type="match status" value="1"/>
</dbReference>
<dbReference type="Gene3D" id="3.30.390.10">
    <property type="entry name" value="Enolase-like, N-terminal domain"/>
    <property type="match status" value="1"/>
</dbReference>
<protein>
    <submittedName>
        <fullName evidence="4">Mandelate racemase / muconate lactonizing enzyme, N-terminal domain</fullName>
    </submittedName>
</protein>
<dbReference type="Gene3D" id="3.20.20.120">
    <property type="entry name" value="Enolase-like C-terminal domain"/>
    <property type="match status" value="2"/>
</dbReference>
<evidence type="ECO:0000259" key="3">
    <source>
        <dbReference type="SMART" id="SM00922"/>
    </source>
</evidence>
<gene>
    <name evidence="4" type="ORF">SAMN05216378_0271</name>
</gene>
<feature type="domain" description="Mandelate racemase/muconate lactonizing enzyme C-terminal" evidence="3">
    <location>
        <begin position="146"/>
        <end position="307"/>
    </location>
</feature>
<dbReference type="SUPFAM" id="SSF54826">
    <property type="entry name" value="Enolase N-terminal domain-like"/>
    <property type="match status" value="1"/>
</dbReference>
<dbReference type="InterPro" id="IPR034593">
    <property type="entry name" value="DgoD-like"/>
</dbReference>
<organism evidence="4 5">
    <name type="scientific">Paenibacillus catalpae</name>
    <dbReference type="NCBI Taxonomy" id="1045775"/>
    <lineage>
        <taxon>Bacteria</taxon>
        <taxon>Bacillati</taxon>
        <taxon>Bacillota</taxon>
        <taxon>Bacilli</taxon>
        <taxon>Bacillales</taxon>
        <taxon>Paenibacillaceae</taxon>
        <taxon>Paenibacillus</taxon>
    </lineage>
</organism>
<dbReference type="Proteomes" id="UP000198855">
    <property type="component" value="Unassembled WGS sequence"/>
</dbReference>
<keyword evidence="2" id="KW-0456">Lyase</keyword>
<dbReference type="SMART" id="SM00922">
    <property type="entry name" value="MR_MLE"/>
    <property type="match status" value="1"/>
</dbReference>
<dbReference type="InterPro" id="IPR029017">
    <property type="entry name" value="Enolase-like_N"/>
</dbReference>
<evidence type="ECO:0000313" key="5">
    <source>
        <dbReference type="Proteomes" id="UP000198855"/>
    </source>
</evidence>
<keyword evidence="1" id="KW-0479">Metal-binding</keyword>
<dbReference type="InterPro" id="IPR029065">
    <property type="entry name" value="Enolase_C-like"/>
</dbReference>
<proteinExistence type="predicted"/>
<dbReference type="GO" id="GO:0016829">
    <property type="term" value="F:lyase activity"/>
    <property type="evidence" value="ECO:0007669"/>
    <property type="project" value="UniProtKB-KW"/>
</dbReference>
<keyword evidence="5" id="KW-1185">Reference proteome</keyword>
<name>A0A1I1SYE6_9BACL</name>
<evidence type="ECO:0000256" key="1">
    <source>
        <dbReference type="ARBA" id="ARBA00022723"/>
    </source>
</evidence>
<dbReference type="PANTHER" id="PTHR48080:SF2">
    <property type="entry name" value="D-GALACTONATE DEHYDRATASE"/>
    <property type="match status" value="1"/>
</dbReference>
<dbReference type="InterPro" id="IPR013341">
    <property type="entry name" value="Mandelate_racemase_N_dom"/>
</dbReference>
<sequence length="461" mass="51801">MTQKETYESTLSYVNTFSKPSELRITDIRFADIAGAPMHCSLIKVFTNQGIVGFGEVRDGADRQFALQLKSRLLGENPCNIDKLFRRIKQFGGHSRQGGGVSGIEIALWDIAGKAYGMPIYQMLGGKFRDRIRMYCDTDVNGKDTGKAMGLALQKRMEQGFTFLKMDLGINQIINEPGTLSAPLGFLEEMKALSKAWYSRKHSTLTEHELREIRSRHYDIYNIAHPFTGIHVTEKGLDMLEQYVADVRMVVGYEVPLAIDHFGHIGVQDCIKLAHRVEKYNLAWMEDMIPWQYTNQYAQLAGMVTTPICTGEDIYLKENFRPLLESGGVSVIHPDVLTTGGILETKKIGDMAQEYGVAMAIHMAESPIACLAAVHAAAATENFLALEYHSVDVEWWDDLIVSKLPKPLVQNGFIHVPDAPGLGIEELNDEVIAQHLHPEIPGLWLPTDEWNGYWSNDRLWS</sequence>
<dbReference type="InterPro" id="IPR036849">
    <property type="entry name" value="Enolase-like_C_sf"/>
</dbReference>
<accession>A0A1I1SYE6</accession>
<reference evidence="5" key="1">
    <citation type="submission" date="2016-10" db="EMBL/GenBank/DDBJ databases">
        <authorList>
            <person name="Varghese N."/>
            <person name="Submissions S."/>
        </authorList>
    </citation>
    <scope>NUCLEOTIDE SEQUENCE [LARGE SCALE GENOMIC DNA]</scope>
    <source>
        <strain evidence="5">CGMCC 1.10784</strain>
    </source>
</reference>